<keyword evidence="1" id="KW-0732">Signal</keyword>
<feature type="signal peptide" evidence="1">
    <location>
        <begin position="1"/>
        <end position="22"/>
    </location>
</feature>
<dbReference type="AlphaFoldDB" id="A0A150WC72"/>
<dbReference type="EMBL" id="LUKF01000019">
    <property type="protein sequence ID" value="KYG60521.1"/>
    <property type="molecule type" value="Genomic_DNA"/>
</dbReference>
<name>A0A150WC72_BDEBC</name>
<sequence length="288" mass="33241">MLKWMQTVILAMSMVVGSMAQAYQLTCNWVFSEQVEIFLNPDSPQRILKAIEQYKSIMGLTEFNHKPGSLDQAKTNLQHLSPEKKAELHKLISEYYNEVKALKYNNDGPFKTFKRHIDLVVAREINAAEFFKEAIYNKGRSLEETLSAYYERVQKITKVPVVLKGEDVLLTAMRLQDRFLSDRDNTIVLYGSFVNGKAYSKSSDLDFAVMNSRLETQMRETELLGLLKEFPLSEAQAHTITPAQVHGLGSMNPLVLIVRKNYIVLRVYENGLHKDFQNKNVKFHEFYF</sequence>
<dbReference type="Proteomes" id="UP000075391">
    <property type="component" value="Unassembled WGS sequence"/>
</dbReference>
<reference evidence="2 3" key="1">
    <citation type="submission" date="2016-03" db="EMBL/GenBank/DDBJ databases">
        <authorList>
            <person name="Ploux O."/>
        </authorList>
    </citation>
    <scope>NUCLEOTIDE SEQUENCE [LARGE SCALE GENOMIC DNA]</scope>
    <source>
        <strain evidence="2 3">BER2</strain>
    </source>
</reference>
<dbReference type="SUPFAM" id="SSF81301">
    <property type="entry name" value="Nucleotidyltransferase"/>
    <property type="match status" value="1"/>
</dbReference>
<evidence type="ECO:0000256" key="1">
    <source>
        <dbReference type="SAM" id="SignalP"/>
    </source>
</evidence>
<dbReference type="Gene3D" id="3.30.460.10">
    <property type="entry name" value="Beta Polymerase, domain 2"/>
    <property type="match status" value="1"/>
</dbReference>
<evidence type="ECO:0000313" key="3">
    <source>
        <dbReference type="Proteomes" id="UP000075391"/>
    </source>
</evidence>
<dbReference type="OrthoDB" id="5289796at2"/>
<proteinExistence type="predicted"/>
<evidence type="ECO:0008006" key="4">
    <source>
        <dbReference type="Google" id="ProtNLM"/>
    </source>
</evidence>
<comment type="caution">
    <text evidence="2">The sequence shown here is derived from an EMBL/GenBank/DDBJ whole genome shotgun (WGS) entry which is preliminary data.</text>
</comment>
<dbReference type="InterPro" id="IPR043519">
    <property type="entry name" value="NT_sf"/>
</dbReference>
<dbReference type="RefSeq" id="WP_063244804.1">
    <property type="nucleotide sequence ID" value="NZ_LUKF01000019.1"/>
</dbReference>
<protein>
    <recommendedName>
        <fullName evidence="4">Polymerase beta nucleotidyltransferase domain-containing protein</fullName>
    </recommendedName>
</protein>
<evidence type="ECO:0000313" key="2">
    <source>
        <dbReference type="EMBL" id="KYG60521.1"/>
    </source>
</evidence>
<feature type="chain" id="PRO_5007572515" description="Polymerase beta nucleotidyltransferase domain-containing protein" evidence="1">
    <location>
        <begin position="23"/>
        <end position="288"/>
    </location>
</feature>
<organism evidence="2 3">
    <name type="scientific">Bdellovibrio bacteriovorus</name>
    <dbReference type="NCBI Taxonomy" id="959"/>
    <lineage>
        <taxon>Bacteria</taxon>
        <taxon>Pseudomonadati</taxon>
        <taxon>Bdellovibrionota</taxon>
        <taxon>Bdellovibrionia</taxon>
        <taxon>Bdellovibrionales</taxon>
        <taxon>Pseudobdellovibrionaceae</taxon>
        <taxon>Bdellovibrio</taxon>
    </lineage>
</organism>
<gene>
    <name evidence="2" type="ORF">AZI85_10910</name>
</gene>
<accession>A0A150WC72</accession>